<evidence type="ECO:0000259" key="2">
    <source>
        <dbReference type="Pfam" id="PF00144"/>
    </source>
</evidence>
<evidence type="ECO:0000256" key="1">
    <source>
        <dbReference type="SAM" id="SignalP"/>
    </source>
</evidence>
<keyword evidence="1" id="KW-0732">Signal</keyword>
<sequence length="462" mass="50794">MSKYLLAVLAVVLAGTVGGGFPALAAPLDAERTAGLDAALDAMIGSEGTCVPGLGVIVYKDGTRAYSKFLGRRHIDAQDPSLDRPFTEDSRFRVASVSKQFTALAVLQLTEQGKLDLDADVSQYLGFSLRNPHFPDTPITLRMLLSHTSSIRDGRAYAIPPQYGVKEFFVADGKFYEEGTHFAPAEEAPGKYFRYSNLNYGLLGTIVEAVTGERFDRYMRAHLLAQLDIKGSFNPGDFTKEELALLGSIYQKQKDGQWDEKGPWVAQIDDYGDEAPDRDTVAVNNPDIRETDSWYGLADYKPGTNATVFSPQGGLRVSCAELEHLLQLYLNDGVYNGVQVVRKDLLDEMFRVQWQFDPDHPNGNTYGGSIEAYCLGVYPLLGTGRSRPAKDLDVNLKGHLGEAYGLLSGVMVRTGTRDGFIYIMNGEAVAEDDDPRSEGTFSGNYIWEETMMNAICSNAFAD</sequence>
<protein>
    <submittedName>
        <fullName evidence="3">Beta-lactamase class C and other penicillin binding proteins</fullName>
    </submittedName>
</protein>
<dbReference type="KEGG" id="sbr:SY1_01640"/>
<feature type="domain" description="Beta-lactamase-related" evidence="2">
    <location>
        <begin position="51"/>
        <end position="433"/>
    </location>
</feature>
<dbReference type="EMBL" id="FP929056">
    <property type="protein sequence ID" value="CBL27713.1"/>
    <property type="molecule type" value="Genomic_DNA"/>
</dbReference>
<feature type="signal peptide" evidence="1">
    <location>
        <begin position="1"/>
        <end position="25"/>
    </location>
</feature>
<dbReference type="SUPFAM" id="SSF56601">
    <property type="entry name" value="beta-lactamase/transpeptidase-like"/>
    <property type="match status" value="1"/>
</dbReference>
<accession>A0AB94IVE9</accession>
<dbReference type="InterPro" id="IPR012338">
    <property type="entry name" value="Beta-lactam/transpept-like"/>
</dbReference>
<evidence type="ECO:0000313" key="3">
    <source>
        <dbReference type="EMBL" id="CBL27713.1"/>
    </source>
</evidence>
<reference evidence="3 4" key="2">
    <citation type="submission" date="2010-03" db="EMBL/GenBank/DDBJ databases">
        <authorList>
            <person name="Pajon A."/>
        </authorList>
    </citation>
    <scope>NUCLEOTIDE SEQUENCE [LARGE SCALE GENOMIC DNA]</scope>
    <source>
        <strain evidence="3 4">SGP1</strain>
    </source>
</reference>
<dbReference type="PANTHER" id="PTHR43283">
    <property type="entry name" value="BETA-LACTAMASE-RELATED"/>
    <property type="match status" value="1"/>
</dbReference>
<dbReference type="InterPro" id="IPR001466">
    <property type="entry name" value="Beta-lactam-related"/>
</dbReference>
<evidence type="ECO:0000313" key="4">
    <source>
        <dbReference type="Proteomes" id="UP000008957"/>
    </source>
</evidence>
<dbReference type="AlphaFoldDB" id="A0AB94IVE9"/>
<dbReference type="InterPro" id="IPR050789">
    <property type="entry name" value="Diverse_Enzym_Activities"/>
</dbReference>
<reference evidence="4" key="1">
    <citation type="submission" date="2010-03" db="EMBL/GenBank/DDBJ databases">
        <title>The genome sequence of Synergistetes sp. SGP1.</title>
        <authorList>
            <consortium name="metaHIT consortium -- http://www.metahit.eu/"/>
            <person name="Pajon A."/>
            <person name="Turner K."/>
            <person name="Parkhill J."/>
            <person name="Wade W."/>
            <person name="Vartoukian S."/>
        </authorList>
    </citation>
    <scope>NUCLEOTIDE SEQUENCE [LARGE SCALE GENOMIC DNA]</scope>
    <source>
        <strain evidence="4">SGP1</strain>
    </source>
</reference>
<name>A0AB94IVE9_9BACT</name>
<gene>
    <name evidence="3" type="ORF">SY1_01640</name>
</gene>
<dbReference type="PROSITE" id="PS00146">
    <property type="entry name" value="BETA_LACTAMASE_A"/>
    <property type="match status" value="1"/>
</dbReference>
<dbReference type="Proteomes" id="UP000008957">
    <property type="component" value="Chromosome"/>
</dbReference>
<organism evidence="3 4">
    <name type="scientific">Fretibacterium fastidiosum</name>
    <dbReference type="NCBI Taxonomy" id="651822"/>
    <lineage>
        <taxon>Bacteria</taxon>
        <taxon>Thermotogati</taxon>
        <taxon>Synergistota</taxon>
        <taxon>Synergistia</taxon>
        <taxon>Synergistales</taxon>
        <taxon>Aminobacteriaceae</taxon>
        <taxon>Fretibacterium</taxon>
    </lineage>
</organism>
<dbReference type="Pfam" id="PF00144">
    <property type="entry name" value="Beta-lactamase"/>
    <property type="match status" value="1"/>
</dbReference>
<dbReference type="Gene3D" id="3.40.710.10">
    <property type="entry name" value="DD-peptidase/beta-lactamase superfamily"/>
    <property type="match status" value="1"/>
</dbReference>
<proteinExistence type="predicted"/>
<feature type="chain" id="PRO_5044500016" evidence="1">
    <location>
        <begin position="26"/>
        <end position="462"/>
    </location>
</feature>
<dbReference type="InterPro" id="IPR023650">
    <property type="entry name" value="Beta-lactam_class-A_AS"/>
</dbReference>
<dbReference type="RefSeq" id="WP_015555860.1">
    <property type="nucleotide sequence ID" value="NC_021038.1"/>
</dbReference>
<keyword evidence="4" id="KW-1185">Reference proteome</keyword>